<gene>
    <name evidence="8" type="ORF">IIU_05773</name>
</gene>
<evidence type="ECO:0000256" key="2">
    <source>
        <dbReference type="ARBA" id="ARBA00022908"/>
    </source>
</evidence>
<dbReference type="Gene3D" id="1.10.443.10">
    <property type="entry name" value="Intergrase catalytic core"/>
    <property type="match status" value="1"/>
</dbReference>
<evidence type="ECO:0000313" key="9">
    <source>
        <dbReference type="Proteomes" id="UP000014018"/>
    </source>
</evidence>
<evidence type="ECO:0000259" key="7">
    <source>
        <dbReference type="PROSITE" id="PS51900"/>
    </source>
</evidence>
<dbReference type="PANTHER" id="PTHR30349:SF64">
    <property type="entry name" value="PROPHAGE INTEGRASE INTD-RELATED"/>
    <property type="match status" value="1"/>
</dbReference>
<sequence length="379" mass="44729">MASFRKRNNKWEYRIKYMDPVTGKKREKSKGNFRTKKEAQIAASQIEINIENNFIEKNDNVMIKEYIDIWFNIYKHSIKESSWKSRQDSIKVIKKHVGTTHLKKITLSYYQNLLNKLGSHYAKNTLIAIHQVFNMMMKQAVRDQYFSANPISEAKLPREKYLAMEEELKYWQKDELNIFLNCLKNKNINKELTLFLLLAFSGLRIGEAVCLKWDDIDFKNATVRVNKTIFQKRGLRHEYQLTEPKTRSSNRKVPIPPQVIQQLKRWKSLQNQIMMENRDTYNNLNFIFADKTGHPTPSRNFSYKLNTYAKKADVPKITPHGLRHTYTALLIEADIDIKEIQLRLGHASIKTTLDVYAHISKDKQIKSINQFNDFTAQIF</sequence>
<dbReference type="RefSeq" id="WP_016111786.1">
    <property type="nucleotide sequence ID" value="NZ_KB976192.1"/>
</dbReference>
<dbReference type="Pfam" id="PF00589">
    <property type="entry name" value="Phage_integrase"/>
    <property type="match status" value="1"/>
</dbReference>
<dbReference type="InterPro" id="IPR028259">
    <property type="entry name" value="AP2-like_int_N"/>
</dbReference>
<dbReference type="Proteomes" id="UP000014018">
    <property type="component" value="Unassembled WGS sequence"/>
</dbReference>
<protein>
    <recommendedName>
        <fullName evidence="10">Tyr recombinase domain-containing protein</fullName>
    </recommendedName>
</protein>
<dbReference type="InterPro" id="IPR013762">
    <property type="entry name" value="Integrase-like_cat_sf"/>
</dbReference>
<keyword evidence="4" id="KW-0233">DNA recombination</keyword>
<dbReference type="AlphaFoldDB" id="A0A9W5PLG4"/>
<comment type="caution">
    <text evidence="8">The sequence shown here is derived from an EMBL/GenBank/DDBJ whole genome shotgun (WGS) entry which is preliminary data.</text>
</comment>
<dbReference type="InterPro" id="IPR010998">
    <property type="entry name" value="Integrase_recombinase_N"/>
</dbReference>
<keyword evidence="3 5" id="KW-0238">DNA-binding</keyword>
<feature type="domain" description="Core-binding (CB)" evidence="7">
    <location>
        <begin position="61"/>
        <end position="141"/>
    </location>
</feature>
<evidence type="ECO:0008006" key="10">
    <source>
        <dbReference type="Google" id="ProtNLM"/>
    </source>
</evidence>
<reference evidence="8 9" key="1">
    <citation type="submission" date="2012-12" db="EMBL/GenBank/DDBJ databases">
        <title>The Genome Sequence of Bacillus cereus VD133.</title>
        <authorList>
            <consortium name="The Broad Institute Genome Sequencing Platform"/>
            <consortium name="The Broad Institute Genome Sequencing Center for Infectious Disease"/>
            <person name="Feldgarden M."/>
            <person name="Van der Auwera G.A."/>
            <person name="Mahillon J."/>
            <person name="Duprez V."/>
            <person name="Timmery S."/>
            <person name="Mattelet C."/>
            <person name="Dierick K."/>
            <person name="Sun M."/>
            <person name="Yu Z."/>
            <person name="Zhu L."/>
            <person name="Hu X."/>
            <person name="Shank E.B."/>
            <person name="Swiecicka I."/>
            <person name="Hansen B.M."/>
            <person name="Andrup L."/>
            <person name="Walker B."/>
            <person name="Young S.K."/>
            <person name="Zeng Q."/>
            <person name="Gargeya S."/>
            <person name="Fitzgerald M."/>
            <person name="Haas B."/>
            <person name="Abouelleil A."/>
            <person name="Alvarado L."/>
            <person name="Arachchi H.M."/>
            <person name="Berlin A.M."/>
            <person name="Chapman S.B."/>
            <person name="Dewar J."/>
            <person name="Goldberg J."/>
            <person name="Griggs A."/>
            <person name="Gujja S."/>
            <person name="Hansen M."/>
            <person name="Howarth C."/>
            <person name="Imamovic A."/>
            <person name="Larimer J."/>
            <person name="McCowan C."/>
            <person name="Murphy C."/>
            <person name="Neiman D."/>
            <person name="Pearson M."/>
            <person name="Priest M."/>
            <person name="Roberts A."/>
            <person name="Saif S."/>
            <person name="Shea T."/>
            <person name="Sisk P."/>
            <person name="Sykes S."/>
            <person name="Wortman J."/>
            <person name="Nusbaum C."/>
            <person name="Birren B."/>
        </authorList>
    </citation>
    <scope>NUCLEOTIDE SEQUENCE [LARGE SCALE GENOMIC DNA]</scope>
    <source>
        <strain evidence="8 9">VD133</strain>
    </source>
</reference>
<dbReference type="GO" id="GO:0015074">
    <property type="term" value="P:DNA integration"/>
    <property type="evidence" value="ECO:0007669"/>
    <property type="project" value="UniProtKB-KW"/>
</dbReference>
<dbReference type="EMBL" id="AHFB01000096">
    <property type="protein sequence ID" value="EOO28655.1"/>
    <property type="molecule type" value="Genomic_DNA"/>
</dbReference>
<evidence type="ECO:0000259" key="6">
    <source>
        <dbReference type="PROSITE" id="PS51898"/>
    </source>
</evidence>
<evidence type="ECO:0000313" key="8">
    <source>
        <dbReference type="EMBL" id="EOO28655.1"/>
    </source>
</evidence>
<dbReference type="CDD" id="cd01189">
    <property type="entry name" value="INT_ICEBs1_C_like"/>
    <property type="match status" value="1"/>
</dbReference>
<dbReference type="Pfam" id="PF14659">
    <property type="entry name" value="Phage_int_SAM_3"/>
    <property type="match status" value="1"/>
</dbReference>
<dbReference type="SUPFAM" id="SSF56349">
    <property type="entry name" value="DNA breaking-rejoining enzymes"/>
    <property type="match status" value="1"/>
</dbReference>
<dbReference type="InterPro" id="IPR004107">
    <property type="entry name" value="Integrase_SAM-like_N"/>
</dbReference>
<dbReference type="InterPro" id="IPR050090">
    <property type="entry name" value="Tyrosine_recombinase_XerCD"/>
</dbReference>
<dbReference type="GO" id="GO:0003677">
    <property type="term" value="F:DNA binding"/>
    <property type="evidence" value="ECO:0007669"/>
    <property type="project" value="UniProtKB-UniRule"/>
</dbReference>
<evidence type="ECO:0000256" key="4">
    <source>
        <dbReference type="ARBA" id="ARBA00023172"/>
    </source>
</evidence>
<evidence type="ECO:0000256" key="5">
    <source>
        <dbReference type="PROSITE-ProRule" id="PRU01248"/>
    </source>
</evidence>
<dbReference type="InterPro" id="IPR011010">
    <property type="entry name" value="DNA_brk_join_enz"/>
</dbReference>
<feature type="domain" description="Tyr recombinase" evidence="6">
    <location>
        <begin position="166"/>
        <end position="369"/>
    </location>
</feature>
<dbReference type="InterPro" id="IPR044068">
    <property type="entry name" value="CB"/>
</dbReference>
<keyword evidence="2" id="KW-0229">DNA integration</keyword>
<dbReference type="GO" id="GO:0006310">
    <property type="term" value="P:DNA recombination"/>
    <property type="evidence" value="ECO:0007669"/>
    <property type="project" value="UniProtKB-KW"/>
</dbReference>
<name>A0A9W5PLG4_BACCE</name>
<dbReference type="PANTHER" id="PTHR30349">
    <property type="entry name" value="PHAGE INTEGRASE-RELATED"/>
    <property type="match status" value="1"/>
</dbReference>
<accession>A0A9W5PLG4</accession>
<proteinExistence type="inferred from homology"/>
<comment type="similarity">
    <text evidence="1">Belongs to the 'phage' integrase family.</text>
</comment>
<evidence type="ECO:0000256" key="1">
    <source>
        <dbReference type="ARBA" id="ARBA00008857"/>
    </source>
</evidence>
<dbReference type="InterPro" id="IPR002104">
    <property type="entry name" value="Integrase_catalytic"/>
</dbReference>
<evidence type="ECO:0000256" key="3">
    <source>
        <dbReference type="ARBA" id="ARBA00023125"/>
    </source>
</evidence>
<organism evidence="8 9">
    <name type="scientific">Bacillus cereus VD133</name>
    <dbReference type="NCBI Taxonomy" id="1053233"/>
    <lineage>
        <taxon>Bacteria</taxon>
        <taxon>Bacillati</taxon>
        <taxon>Bacillota</taxon>
        <taxon>Bacilli</taxon>
        <taxon>Bacillales</taxon>
        <taxon>Bacillaceae</taxon>
        <taxon>Bacillus</taxon>
        <taxon>Bacillus cereus group</taxon>
    </lineage>
</organism>
<dbReference type="Gene3D" id="1.10.150.130">
    <property type="match status" value="1"/>
</dbReference>
<dbReference type="PROSITE" id="PS51898">
    <property type="entry name" value="TYR_RECOMBINASE"/>
    <property type="match status" value="1"/>
</dbReference>
<dbReference type="Pfam" id="PF14657">
    <property type="entry name" value="Arm-DNA-bind_4"/>
    <property type="match status" value="1"/>
</dbReference>
<dbReference type="PROSITE" id="PS51900">
    <property type="entry name" value="CB"/>
    <property type="match status" value="1"/>
</dbReference>